<dbReference type="AlphaFoldDB" id="A0A6N9IUY8"/>
<protein>
    <recommendedName>
        <fullName evidence="2">Glucan-binding protein C/Surface antigen I/II V-domain domain-containing protein</fullName>
    </recommendedName>
</protein>
<dbReference type="RefSeq" id="WP_275938942.1">
    <property type="nucleotide sequence ID" value="NZ_VSUB01000030.1"/>
</dbReference>
<sequence length="312" mass="35053">MNYINVINAQLQQYKSKLDKYKKTLNTEQINPDLIKQNLVLGNEPTAIANYEILGNDSNLFFRESYPNDPTTFWIEGENLSSLTGSFFKVTWDNLKNSSYRGNRISKMTAVFSDLMHDNGNKENHNAMLLISKNPYRGMSYIYSSSITAEYTLYDETGNIINLPDDASSWITIGSLNAGNARQEGASLLSAGKVYGFKDSSVTVHDGNTLYSDKANDFHTIIGGDWKDTTTIDQSQYSWGTDNWDTGLDSDHAYYGAGVFNIEGGKFKIKFFTNRSEQRNVKTWVTISTSIVKSNSGITPPEIHYNYTNVAL</sequence>
<comment type="caution">
    <text evidence="3">The sequence shown here is derived from an EMBL/GenBank/DDBJ whole genome shotgun (WGS) entry which is preliminary data.</text>
</comment>
<feature type="domain" description="Glucan-binding protein C/Surface antigen I/II V-domain" evidence="2">
    <location>
        <begin position="88"/>
        <end position="280"/>
    </location>
</feature>
<feature type="coiled-coil region" evidence="1">
    <location>
        <begin position="4"/>
        <end position="31"/>
    </location>
</feature>
<dbReference type="Proteomes" id="UP000471678">
    <property type="component" value="Unassembled WGS sequence"/>
</dbReference>
<accession>A0A6N9IUY8</accession>
<gene>
    <name evidence="3" type="ORF">FYL25_10610</name>
</gene>
<evidence type="ECO:0000256" key="1">
    <source>
        <dbReference type="SAM" id="Coils"/>
    </source>
</evidence>
<dbReference type="InterPro" id="IPR013574">
    <property type="entry name" value="Glucan-bd_C/Surface_Ag-I/II_V"/>
</dbReference>
<evidence type="ECO:0000259" key="2">
    <source>
        <dbReference type="Pfam" id="PF08363"/>
    </source>
</evidence>
<reference evidence="3 4" key="1">
    <citation type="journal article" date="2020" name="Food Funct.">
        <title>Screening of Lactobacillus salivarius strains from the feces of Chinese populations and the evaluation of their effects against intestinal inflammation in mice.</title>
        <authorList>
            <person name="Zhai Q."/>
            <person name="Shen X."/>
            <person name="Cen S."/>
            <person name="Zhang C."/>
            <person name="Tian F."/>
            <person name="Zhao J."/>
            <person name="Zhang H."/>
            <person name="Xue Y."/>
            <person name="Chen W."/>
        </authorList>
    </citation>
    <scope>NUCLEOTIDE SEQUENCE [LARGE SCALE GENOMIC DNA]</scope>
    <source>
        <strain evidence="3 4">FYNDL5_1.scaf</strain>
    </source>
</reference>
<keyword evidence="1" id="KW-0175">Coiled coil</keyword>
<dbReference type="Gene3D" id="2.60.530.10">
    <property type="entry name" value="Major cell-surface adhesin PAc"/>
    <property type="match status" value="1"/>
</dbReference>
<feature type="non-terminal residue" evidence="3">
    <location>
        <position position="312"/>
    </location>
</feature>
<dbReference type="InterPro" id="IPR036234">
    <property type="entry name" value="SA_I/II_PAC_V_sf"/>
</dbReference>
<organism evidence="3 4">
    <name type="scientific">Ligilactobacillus salivarius</name>
    <dbReference type="NCBI Taxonomy" id="1624"/>
    <lineage>
        <taxon>Bacteria</taxon>
        <taxon>Bacillati</taxon>
        <taxon>Bacillota</taxon>
        <taxon>Bacilli</taxon>
        <taxon>Lactobacillales</taxon>
        <taxon>Lactobacillaceae</taxon>
        <taxon>Ligilactobacillus</taxon>
    </lineage>
</organism>
<name>A0A6N9IUY8_9LACO</name>
<evidence type="ECO:0000313" key="3">
    <source>
        <dbReference type="EMBL" id="MYY65825.1"/>
    </source>
</evidence>
<evidence type="ECO:0000313" key="4">
    <source>
        <dbReference type="Proteomes" id="UP000471678"/>
    </source>
</evidence>
<dbReference type="Pfam" id="PF08363">
    <property type="entry name" value="GbpC"/>
    <property type="match status" value="1"/>
</dbReference>
<dbReference type="SUPFAM" id="SSF74914">
    <property type="entry name" value="V-region of surface antigen I/II (SA I/II, PAC)"/>
    <property type="match status" value="1"/>
</dbReference>
<dbReference type="EMBL" id="VSUB01000030">
    <property type="protein sequence ID" value="MYY65825.1"/>
    <property type="molecule type" value="Genomic_DNA"/>
</dbReference>
<proteinExistence type="predicted"/>